<evidence type="ECO:0000256" key="1">
    <source>
        <dbReference type="ARBA" id="ARBA00006432"/>
    </source>
</evidence>
<dbReference type="Gene3D" id="3.30.300.30">
    <property type="match status" value="1"/>
</dbReference>
<keyword evidence="2" id="KW-0436">Ligase</keyword>
<dbReference type="eggNOG" id="KOG1176">
    <property type="taxonomic scope" value="Eukaryota"/>
</dbReference>
<keyword evidence="5" id="KW-1185">Reference proteome</keyword>
<feature type="domain" description="AMP-binding enzyme C-terminal" evidence="3">
    <location>
        <begin position="49"/>
        <end position="97"/>
    </location>
</feature>
<dbReference type="Gramene" id="EFJ32281">
    <property type="protein sequence ID" value="EFJ32281"/>
    <property type="gene ID" value="SELMODRAFT_407645"/>
</dbReference>
<dbReference type="GO" id="GO:0016874">
    <property type="term" value="F:ligase activity"/>
    <property type="evidence" value="ECO:0007669"/>
    <property type="project" value="UniProtKB-KW"/>
</dbReference>
<dbReference type="KEGG" id="smo:SELMODRAFT_407645"/>
<dbReference type="PANTHER" id="PTHR43859">
    <property type="entry name" value="ACYL-ACTIVATING ENZYME"/>
    <property type="match status" value="1"/>
</dbReference>
<accession>D8R6A0</accession>
<dbReference type="Proteomes" id="UP000001514">
    <property type="component" value="Unassembled WGS sequence"/>
</dbReference>
<dbReference type="EMBL" id="GL377572">
    <property type="protein sequence ID" value="EFJ32281.1"/>
    <property type="molecule type" value="Genomic_DNA"/>
</dbReference>
<gene>
    <name evidence="4" type="ORF">SELMODRAFT_407645</name>
</gene>
<proteinExistence type="inferred from homology"/>
<dbReference type="PANTHER" id="PTHR43859:SF7">
    <property type="entry name" value="ACETATE_BUTYRATE--COA LIGASE AAE7, PEROXISOMAL"/>
    <property type="match status" value="1"/>
</dbReference>
<evidence type="ECO:0000259" key="3">
    <source>
        <dbReference type="Pfam" id="PF13193"/>
    </source>
</evidence>
<comment type="similarity">
    <text evidence="1">Belongs to the ATP-dependent AMP-binding enzyme family.</text>
</comment>
<dbReference type="InterPro" id="IPR045851">
    <property type="entry name" value="AMP-bd_C_sf"/>
</dbReference>
<dbReference type="InParanoid" id="D8R6A0"/>
<reference evidence="4 5" key="1">
    <citation type="journal article" date="2011" name="Science">
        <title>The Selaginella genome identifies genetic changes associated with the evolution of vascular plants.</title>
        <authorList>
            <person name="Banks J.A."/>
            <person name="Nishiyama T."/>
            <person name="Hasebe M."/>
            <person name="Bowman J.L."/>
            <person name="Gribskov M."/>
            <person name="dePamphilis C."/>
            <person name="Albert V.A."/>
            <person name="Aono N."/>
            <person name="Aoyama T."/>
            <person name="Ambrose B.A."/>
            <person name="Ashton N.W."/>
            <person name="Axtell M.J."/>
            <person name="Barker E."/>
            <person name="Barker M.S."/>
            <person name="Bennetzen J.L."/>
            <person name="Bonawitz N.D."/>
            <person name="Chapple C."/>
            <person name="Cheng C."/>
            <person name="Correa L.G."/>
            <person name="Dacre M."/>
            <person name="DeBarry J."/>
            <person name="Dreyer I."/>
            <person name="Elias M."/>
            <person name="Engstrom E.M."/>
            <person name="Estelle M."/>
            <person name="Feng L."/>
            <person name="Finet C."/>
            <person name="Floyd S.K."/>
            <person name="Frommer W.B."/>
            <person name="Fujita T."/>
            <person name="Gramzow L."/>
            <person name="Gutensohn M."/>
            <person name="Harholt J."/>
            <person name="Hattori M."/>
            <person name="Heyl A."/>
            <person name="Hirai T."/>
            <person name="Hiwatashi Y."/>
            <person name="Ishikawa M."/>
            <person name="Iwata M."/>
            <person name="Karol K.G."/>
            <person name="Koehler B."/>
            <person name="Kolukisaoglu U."/>
            <person name="Kubo M."/>
            <person name="Kurata T."/>
            <person name="Lalonde S."/>
            <person name="Li K."/>
            <person name="Li Y."/>
            <person name="Litt A."/>
            <person name="Lyons E."/>
            <person name="Manning G."/>
            <person name="Maruyama T."/>
            <person name="Michael T.P."/>
            <person name="Mikami K."/>
            <person name="Miyazaki S."/>
            <person name="Morinaga S."/>
            <person name="Murata T."/>
            <person name="Mueller-Roeber B."/>
            <person name="Nelson D.R."/>
            <person name="Obara M."/>
            <person name="Oguri Y."/>
            <person name="Olmstead R.G."/>
            <person name="Onodera N."/>
            <person name="Petersen B.L."/>
            <person name="Pils B."/>
            <person name="Prigge M."/>
            <person name="Rensing S.A."/>
            <person name="Riano-Pachon D.M."/>
            <person name="Roberts A.W."/>
            <person name="Sato Y."/>
            <person name="Scheller H.V."/>
            <person name="Schulz B."/>
            <person name="Schulz C."/>
            <person name="Shakirov E.V."/>
            <person name="Shibagaki N."/>
            <person name="Shinohara N."/>
            <person name="Shippen D.E."/>
            <person name="Soerensen I."/>
            <person name="Sotooka R."/>
            <person name="Sugimoto N."/>
            <person name="Sugita M."/>
            <person name="Sumikawa N."/>
            <person name="Tanurdzic M."/>
            <person name="Theissen G."/>
            <person name="Ulvskov P."/>
            <person name="Wakazuki S."/>
            <person name="Weng J.K."/>
            <person name="Willats W.W."/>
            <person name="Wipf D."/>
            <person name="Wolf P.G."/>
            <person name="Yang L."/>
            <person name="Zimmer A.D."/>
            <person name="Zhu Q."/>
            <person name="Mitros T."/>
            <person name="Hellsten U."/>
            <person name="Loque D."/>
            <person name="Otillar R."/>
            <person name="Salamov A."/>
            <person name="Schmutz J."/>
            <person name="Shapiro H."/>
            <person name="Lindquist E."/>
            <person name="Lucas S."/>
            <person name="Rokhsar D."/>
            <person name="Grigoriev I.V."/>
        </authorList>
    </citation>
    <scope>NUCLEOTIDE SEQUENCE [LARGE SCALE GENOMIC DNA]</scope>
</reference>
<dbReference type="STRING" id="88036.D8R6A0"/>
<evidence type="ECO:0000256" key="2">
    <source>
        <dbReference type="ARBA" id="ARBA00022598"/>
    </source>
</evidence>
<dbReference type="AlphaFoldDB" id="D8R6A0"/>
<sequence length="114" mass="13001">MDTSRSRIEPRILSFLEGRTLAAWKWRASCTGIQQCWKLLWWRSQMSSGPCAFVSLKHGVRSNKEEILLLYRQHLPKFMVPKSIVILTALDKTATGKIQKQVLCSKARALGSVK</sequence>
<dbReference type="InterPro" id="IPR025110">
    <property type="entry name" value="AMP-bd_C"/>
</dbReference>
<dbReference type="SUPFAM" id="SSF56801">
    <property type="entry name" value="Acetyl-CoA synthetase-like"/>
    <property type="match status" value="1"/>
</dbReference>
<dbReference type="Pfam" id="PF13193">
    <property type="entry name" value="AMP-binding_C"/>
    <property type="match status" value="1"/>
</dbReference>
<dbReference type="HOGENOM" id="CLU_2125380_0_0_1"/>
<evidence type="ECO:0000313" key="4">
    <source>
        <dbReference type="EMBL" id="EFJ32281.1"/>
    </source>
</evidence>
<evidence type="ECO:0000313" key="5">
    <source>
        <dbReference type="Proteomes" id="UP000001514"/>
    </source>
</evidence>
<name>D8R6A0_SELML</name>
<organism evidence="5">
    <name type="scientific">Selaginella moellendorffii</name>
    <name type="common">Spikemoss</name>
    <dbReference type="NCBI Taxonomy" id="88036"/>
    <lineage>
        <taxon>Eukaryota</taxon>
        <taxon>Viridiplantae</taxon>
        <taxon>Streptophyta</taxon>
        <taxon>Embryophyta</taxon>
        <taxon>Tracheophyta</taxon>
        <taxon>Lycopodiopsida</taxon>
        <taxon>Selaginellales</taxon>
        <taxon>Selaginellaceae</taxon>
        <taxon>Selaginella</taxon>
    </lineage>
</organism>
<protein>
    <recommendedName>
        <fullName evidence="3">AMP-binding enzyme C-terminal domain-containing protein</fullName>
    </recommendedName>
</protein>